<dbReference type="InterPro" id="IPR036869">
    <property type="entry name" value="J_dom_sf"/>
</dbReference>
<dbReference type="SUPFAM" id="SSF46565">
    <property type="entry name" value="Chaperone J-domain"/>
    <property type="match status" value="1"/>
</dbReference>
<reference evidence="3" key="2">
    <citation type="journal article" date="2019" name="IMA Fungus">
        <title>Genome sequencing and comparison of five Tilletia species to identify candidate genes for the detection of regulated species infecting wheat.</title>
        <authorList>
            <person name="Nguyen H.D.T."/>
            <person name="Sultana T."/>
            <person name="Kesanakurti P."/>
            <person name="Hambleton S."/>
        </authorList>
    </citation>
    <scope>NUCLEOTIDE SEQUENCE</scope>
    <source>
        <strain evidence="3">DAOMC 236422</strain>
    </source>
</reference>
<feature type="region of interest" description="Disordered" evidence="1">
    <location>
        <begin position="273"/>
        <end position="329"/>
    </location>
</feature>
<reference evidence="3" key="1">
    <citation type="submission" date="2016-04" db="EMBL/GenBank/DDBJ databases">
        <authorList>
            <person name="Nguyen H.D."/>
            <person name="Samba Siva P."/>
            <person name="Cullis J."/>
            <person name="Levesque C.A."/>
            <person name="Hambleton S."/>
        </authorList>
    </citation>
    <scope>NUCLEOTIDE SEQUENCE</scope>
    <source>
        <strain evidence="3">DAOMC 236422</strain>
    </source>
</reference>
<feature type="region of interest" description="Disordered" evidence="1">
    <location>
        <begin position="1"/>
        <end position="132"/>
    </location>
</feature>
<feature type="compositionally biased region" description="Polar residues" evidence="1">
    <location>
        <begin position="1"/>
        <end position="10"/>
    </location>
</feature>
<dbReference type="AlphaFoldDB" id="A0A8X7T393"/>
<feature type="compositionally biased region" description="Pro residues" evidence="1">
    <location>
        <begin position="81"/>
        <end position="98"/>
    </location>
</feature>
<dbReference type="CDD" id="cd06257">
    <property type="entry name" value="DnaJ"/>
    <property type="match status" value="1"/>
</dbReference>
<dbReference type="PROSITE" id="PS50076">
    <property type="entry name" value="DNAJ_2"/>
    <property type="match status" value="1"/>
</dbReference>
<protein>
    <recommendedName>
        <fullName evidence="2">J domain-containing protein</fullName>
    </recommendedName>
</protein>
<evidence type="ECO:0000259" key="2">
    <source>
        <dbReference type="PROSITE" id="PS50076"/>
    </source>
</evidence>
<feature type="compositionally biased region" description="Basic and acidic residues" evidence="1">
    <location>
        <begin position="275"/>
        <end position="308"/>
    </location>
</feature>
<sequence length="329" mass="36162">MTGLQAGTSRPTPPPQPPSSAPPAEPDVPPSQPPAPPPTVPPPPPPPAKDVAPPPPPPPFSNNGMPPPPPPPSLPSADLNPPHPPSSSAAFPPPPPQPSSSKQRLDEPGNNVATQPDSGQDPPKNLTRERTSMWQELEIDRILSAFKLNPYSVLDVPMEADSKEITKVYRKKSLLLHPDKVKHERAVEAFDLLKKASTHLLDEEKRKSLDETVMAARMVTLKELGLPVTIASDDERIKALGTGALEERVRQKTKEIMIDDEVQRRRAIRLQHAAEGAEQRKKEEAVEDRKRKATEKEQWEATRDDRVAGWRSFQKGSKKRKGDSNNVLG</sequence>
<feature type="domain" description="J" evidence="2">
    <location>
        <begin position="149"/>
        <end position="213"/>
    </location>
</feature>
<dbReference type="EMBL" id="LWDG02000386">
    <property type="protein sequence ID" value="KAE8266073.1"/>
    <property type="molecule type" value="Genomic_DNA"/>
</dbReference>
<comment type="caution">
    <text evidence="3">The sequence shown here is derived from an EMBL/GenBank/DDBJ whole genome shotgun (WGS) entry which is preliminary data.</text>
</comment>
<dbReference type="PRINTS" id="PR01217">
    <property type="entry name" value="PRICHEXTENSN"/>
</dbReference>
<feature type="compositionally biased region" description="Pro residues" evidence="1">
    <location>
        <begin position="11"/>
        <end position="74"/>
    </location>
</feature>
<dbReference type="PANTHER" id="PTHR46620:SF1">
    <property type="entry name" value="J DOMAIN-CONTAINING PROTEIN SPF31"/>
    <property type="match status" value="1"/>
</dbReference>
<organism evidence="3 4">
    <name type="scientific">Tilletia walkeri</name>
    <dbReference type="NCBI Taxonomy" id="117179"/>
    <lineage>
        <taxon>Eukaryota</taxon>
        <taxon>Fungi</taxon>
        <taxon>Dikarya</taxon>
        <taxon>Basidiomycota</taxon>
        <taxon>Ustilaginomycotina</taxon>
        <taxon>Exobasidiomycetes</taxon>
        <taxon>Tilletiales</taxon>
        <taxon>Tilletiaceae</taxon>
        <taxon>Tilletia</taxon>
    </lineage>
</organism>
<dbReference type="Proteomes" id="UP000078113">
    <property type="component" value="Unassembled WGS sequence"/>
</dbReference>
<accession>A0A8X7T393</accession>
<proteinExistence type="predicted"/>
<dbReference type="Pfam" id="PF00226">
    <property type="entry name" value="DnaJ"/>
    <property type="match status" value="1"/>
</dbReference>
<dbReference type="PRINTS" id="PR00625">
    <property type="entry name" value="JDOMAIN"/>
</dbReference>
<keyword evidence="4" id="KW-1185">Reference proteome</keyword>
<dbReference type="InterPro" id="IPR001623">
    <property type="entry name" value="DnaJ_domain"/>
</dbReference>
<evidence type="ECO:0000313" key="3">
    <source>
        <dbReference type="EMBL" id="KAE8266073.1"/>
    </source>
</evidence>
<dbReference type="SMART" id="SM00271">
    <property type="entry name" value="DnaJ"/>
    <property type="match status" value="1"/>
</dbReference>
<dbReference type="PANTHER" id="PTHR46620">
    <property type="entry name" value="J DOMAIN-CONTAINING PROTEIN SPF31"/>
    <property type="match status" value="1"/>
</dbReference>
<evidence type="ECO:0000313" key="4">
    <source>
        <dbReference type="Proteomes" id="UP000078113"/>
    </source>
</evidence>
<dbReference type="Gene3D" id="1.10.287.110">
    <property type="entry name" value="DnaJ domain"/>
    <property type="match status" value="1"/>
</dbReference>
<evidence type="ECO:0000256" key="1">
    <source>
        <dbReference type="SAM" id="MobiDB-lite"/>
    </source>
</evidence>
<name>A0A8X7T393_9BASI</name>
<gene>
    <name evidence="3" type="ORF">A4X09_0g6276</name>
</gene>